<name>A0AAV4UAM3_CAEEX</name>
<dbReference type="AlphaFoldDB" id="A0AAV4UAM3"/>
<reference evidence="1 2" key="1">
    <citation type="submission" date="2021-06" db="EMBL/GenBank/DDBJ databases">
        <title>Caerostris extrusa draft genome.</title>
        <authorList>
            <person name="Kono N."/>
            <person name="Arakawa K."/>
        </authorList>
    </citation>
    <scope>NUCLEOTIDE SEQUENCE [LARGE SCALE GENOMIC DNA]</scope>
</reference>
<gene>
    <name evidence="1" type="ORF">CEXT_207481</name>
</gene>
<evidence type="ECO:0000313" key="1">
    <source>
        <dbReference type="EMBL" id="GIY54739.1"/>
    </source>
</evidence>
<organism evidence="1 2">
    <name type="scientific">Caerostris extrusa</name>
    <name type="common">Bark spider</name>
    <name type="synonym">Caerostris bankana</name>
    <dbReference type="NCBI Taxonomy" id="172846"/>
    <lineage>
        <taxon>Eukaryota</taxon>
        <taxon>Metazoa</taxon>
        <taxon>Ecdysozoa</taxon>
        <taxon>Arthropoda</taxon>
        <taxon>Chelicerata</taxon>
        <taxon>Arachnida</taxon>
        <taxon>Araneae</taxon>
        <taxon>Araneomorphae</taxon>
        <taxon>Entelegynae</taxon>
        <taxon>Araneoidea</taxon>
        <taxon>Araneidae</taxon>
        <taxon>Caerostris</taxon>
    </lineage>
</organism>
<dbReference type="EMBL" id="BPLR01012549">
    <property type="protein sequence ID" value="GIY54739.1"/>
    <property type="molecule type" value="Genomic_DNA"/>
</dbReference>
<protein>
    <submittedName>
        <fullName evidence="1">Uncharacterized protein</fullName>
    </submittedName>
</protein>
<evidence type="ECO:0000313" key="2">
    <source>
        <dbReference type="Proteomes" id="UP001054945"/>
    </source>
</evidence>
<dbReference type="Proteomes" id="UP001054945">
    <property type="component" value="Unassembled WGS sequence"/>
</dbReference>
<comment type="caution">
    <text evidence="1">The sequence shown here is derived from an EMBL/GenBank/DDBJ whole genome shotgun (WGS) entry which is preliminary data.</text>
</comment>
<accession>A0AAV4UAM3</accession>
<keyword evidence="2" id="KW-1185">Reference proteome</keyword>
<proteinExistence type="predicted"/>
<sequence length="237" mass="27026">MNLLFKSIVLRDSFHSLICLEVTSAEMKLLFVLTVGVLCGFAHCNRECFKRRQAECNREVLDYAASQLNVNFCNYQKKLLNCLTVAASDCDMGFFKQAEWINDIVKEVCTEGTGLNEEFEEHKECYMKAATDIKCYQPIIDIMKNKETPKDILRGQKEACKQLSSLSDCLSKSAEKTCGLMPSLLFDFILAPLVDLHKDYCEEVIFPENENLKRSVSLRGAELFRAFSYDTVKCVTK</sequence>